<feature type="non-terminal residue" evidence="1">
    <location>
        <position position="1"/>
    </location>
</feature>
<reference evidence="1" key="1">
    <citation type="submission" date="2018-05" db="EMBL/GenBank/DDBJ databases">
        <authorList>
            <person name="Lanie J.A."/>
            <person name="Ng W.-L."/>
            <person name="Kazmierczak K.M."/>
            <person name="Andrzejewski T.M."/>
            <person name="Davidsen T.M."/>
            <person name="Wayne K.J."/>
            <person name="Tettelin H."/>
            <person name="Glass J.I."/>
            <person name="Rusch D."/>
            <person name="Podicherti R."/>
            <person name="Tsui H.-C.T."/>
            <person name="Winkler M.E."/>
        </authorList>
    </citation>
    <scope>NUCLEOTIDE SEQUENCE</scope>
</reference>
<feature type="non-terminal residue" evidence="1">
    <location>
        <position position="79"/>
    </location>
</feature>
<dbReference type="AlphaFoldDB" id="A0A382R1R0"/>
<organism evidence="1">
    <name type="scientific">marine metagenome</name>
    <dbReference type="NCBI Taxonomy" id="408172"/>
    <lineage>
        <taxon>unclassified sequences</taxon>
        <taxon>metagenomes</taxon>
        <taxon>ecological metagenomes</taxon>
    </lineage>
</organism>
<name>A0A382R1R0_9ZZZZ</name>
<dbReference type="EMBL" id="UINC01118511">
    <property type="protein sequence ID" value="SVC91689.1"/>
    <property type="molecule type" value="Genomic_DNA"/>
</dbReference>
<dbReference type="InterPro" id="IPR011047">
    <property type="entry name" value="Quinoprotein_ADH-like_sf"/>
</dbReference>
<evidence type="ECO:0000313" key="1">
    <source>
        <dbReference type="EMBL" id="SVC91689.1"/>
    </source>
</evidence>
<protein>
    <submittedName>
        <fullName evidence="1">Uncharacterized protein</fullName>
    </submittedName>
</protein>
<sequence length="79" mass="8559">VIVKHSRVVGTVALLATPWLVQVQELPAQWPQLGGPDRNYQVDSAPLADEWRSGGPPRLWSRPLGEGYSSVVVAGETLV</sequence>
<gene>
    <name evidence="1" type="ORF">METZ01_LOCUS344543</name>
</gene>
<dbReference type="SUPFAM" id="SSF50998">
    <property type="entry name" value="Quinoprotein alcohol dehydrogenase-like"/>
    <property type="match status" value="1"/>
</dbReference>
<accession>A0A382R1R0</accession>
<proteinExistence type="predicted"/>